<evidence type="ECO:0000313" key="2">
    <source>
        <dbReference type="EMBL" id="SER84264.1"/>
    </source>
</evidence>
<evidence type="ECO:0000313" key="3">
    <source>
        <dbReference type="Proteomes" id="UP000198815"/>
    </source>
</evidence>
<feature type="region of interest" description="Disordered" evidence="1">
    <location>
        <begin position="321"/>
        <end position="356"/>
    </location>
</feature>
<dbReference type="GO" id="GO:0016740">
    <property type="term" value="F:transferase activity"/>
    <property type="evidence" value="ECO:0007669"/>
    <property type="project" value="UniProtKB-KW"/>
</dbReference>
<organism evidence="2 3">
    <name type="scientific">Propionibacterium cyclohexanicum</name>
    <dbReference type="NCBI Taxonomy" id="64702"/>
    <lineage>
        <taxon>Bacteria</taxon>
        <taxon>Bacillati</taxon>
        <taxon>Actinomycetota</taxon>
        <taxon>Actinomycetes</taxon>
        <taxon>Propionibacteriales</taxon>
        <taxon>Propionibacteriaceae</taxon>
        <taxon>Propionibacterium</taxon>
    </lineage>
</organism>
<proteinExistence type="predicted"/>
<feature type="compositionally biased region" description="Basic residues" evidence="1">
    <location>
        <begin position="322"/>
        <end position="331"/>
    </location>
</feature>
<dbReference type="PANTHER" id="PTHR12526:SF627">
    <property type="entry name" value="D-RHAMNOSYLTRANSFERASE WBPZ"/>
    <property type="match status" value="1"/>
</dbReference>
<name>A0A1H9SH19_9ACTN</name>
<dbReference type="EMBL" id="FOGZ01000013">
    <property type="protein sequence ID" value="SER84264.1"/>
    <property type="molecule type" value="Genomic_DNA"/>
</dbReference>
<dbReference type="STRING" id="64702.SAMN05443377_11346"/>
<gene>
    <name evidence="2" type="ORF">SAMN05443377_11346</name>
</gene>
<keyword evidence="2" id="KW-0808">Transferase</keyword>
<dbReference type="OrthoDB" id="9794513at2"/>
<protein>
    <submittedName>
        <fullName evidence="2">Glycosyl transferases group 1</fullName>
    </submittedName>
</protein>
<keyword evidence="3" id="KW-1185">Reference proteome</keyword>
<dbReference type="AlphaFoldDB" id="A0A1H9SH19"/>
<dbReference type="SUPFAM" id="SSF53756">
    <property type="entry name" value="UDP-Glycosyltransferase/glycogen phosphorylase"/>
    <property type="match status" value="1"/>
</dbReference>
<sequence>MRILVWHVHGGWMNSFVRGRHEYLLPTLPEGGPWGLGRGGRDWPASARECAPGQLREEDLDAVVLQRPEEIAQCQRLTGRTPGRDLPAIYLEHNTPKGQVPSSVHPLADQATIPIAHVTHFNELFWDNGRAPTRVIEHGIVDPGEQYTGERACQSVVVNEPVRRGRVTGTDLLAHFAQQAPLEVYGMGTGALNGLAGLGPERAHICGDLPTAELHAQLARTRLYLHPVRWTSLGLSLLEAMHLAMPVVVLATTEAVRAVPAEAGAISTDVAELARAVRILIADPEEARRRGRVARAAALSRYGLARFLDDWDELLSSVVSQHHSHRTRRQPQVHQPSSREDGARSTAPRSTEGSSR</sequence>
<dbReference type="RefSeq" id="WP_091969647.1">
    <property type="nucleotide sequence ID" value="NZ_FOGZ01000013.1"/>
</dbReference>
<dbReference type="Proteomes" id="UP000198815">
    <property type="component" value="Unassembled WGS sequence"/>
</dbReference>
<accession>A0A1H9SH19</accession>
<dbReference type="PANTHER" id="PTHR12526">
    <property type="entry name" value="GLYCOSYLTRANSFERASE"/>
    <property type="match status" value="1"/>
</dbReference>
<evidence type="ECO:0000256" key="1">
    <source>
        <dbReference type="SAM" id="MobiDB-lite"/>
    </source>
</evidence>
<feature type="compositionally biased region" description="Polar residues" evidence="1">
    <location>
        <begin position="347"/>
        <end position="356"/>
    </location>
</feature>
<dbReference type="Gene3D" id="3.40.50.2000">
    <property type="entry name" value="Glycogen Phosphorylase B"/>
    <property type="match status" value="1"/>
</dbReference>
<reference evidence="3" key="1">
    <citation type="submission" date="2016-10" db="EMBL/GenBank/DDBJ databases">
        <authorList>
            <person name="Varghese N."/>
            <person name="Submissions S."/>
        </authorList>
    </citation>
    <scope>NUCLEOTIDE SEQUENCE [LARGE SCALE GENOMIC DNA]</scope>
    <source>
        <strain evidence="3">DSM 16859</strain>
    </source>
</reference>
<dbReference type="Pfam" id="PF13692">
    <property type="entry name" value="Glyco_trans_1_4"/>
    <property type="match status" value="1"/>
</dbReference>